<comment type="caution">
    <text evidence="4">The sequence shown here is derived from an EMBL/GenBank/DDBJ whole genome shotgun (WGS) entry which is preliminary data.</text>
</comment>
<feature type="region of interest" description="Disordered" evidence="1">
    <location>
        <begin position="132"/>
        <end position="157"/>
    </location>
</feature>
<feature type="domain" description="PH" evidence="2">
    <location>
        <begin position="163"/>
        <end position="265"/>
    </location>
</feature>
<feature type="compositionally biased region" description="Basic and acidic residues" evidence="1">
    <location>
        <begin position="138"/>
        <end position="153"/>
    </location>
</feature>
<evidence type="ECO:0000313" key="4">
    <source>
        <dbReference type="EMBL" id="KAK3237077.1"/>
    </source>
</evidence>
<dbReference type="Pfam" id="PF00169">
    <property type="entry name" value="PH"/>
    <property type="match status" value="1"/>
</dbReference>
<dbReference type="PROSITE" id="PS50003">
    <property type="entry name" value="PH_DOMAIN"/>
    <property type="match status" value="1"/>
</dbReference>
<dbReference type="InterPro" id="IPR011993">
    <property type="entry name" value="PH-like_dom_sf"/>
</dbReference>
<evidence type="ECO:0000256" key="1">
    <source>
        <dbReference type="SAM" id="MobiDB-lite"/>
    </source>
</evidence>
<evidence type="ECO:0000313" key="5">
    <source>
        <dbReference type="Proteomes" id="UP001190700"/>
    </source>
</evidence>
<reference evidence="4 5" key="1">
    <citation type="journal article" date="2015" name="Genome Biol. Evol.">
        <title>Comparative Genomics of a Bacterivorous Green Alga Reveals Evolutionary Causalities and Consequences of Phago-Mixotrophic Mode of Nutrition.</title>
        <authorList>
            <person name="Burns J.A."/>
            <person name="Paasch A."/>
            <person name="Narechania A."/>
            <person name="Kim E."/>
        </authorList>
    </citation>
    <scope>NUCLEOTIDE SEQUENCE [LARGE SCALE GENOMIC DNA]</scope>
    <source>
        <strain evidence="4 5">PLY_AMNH</strain>
    </source>
</reference>
<evidence type="ECO:0000259" key="2">
    <source>
        <dbReference type="PROSITE" id="PS50003"/>
    </source>
</evidence>
<dbReference type="SUPFAM" id="SSF52087">
    <property type="entry name" value="CRAL/TRIO domain"/>
    <property type="match status" value="1"/>
</dbReference>
<keyword evidence="5" id="KW-1185">Reference proteome</keyword>
<dbReference type="Gene3D" id="3.40.525.10">
    <property type="entry name" value="CRAL-TRIO lipid binding domain"/>
    <property type="match status" value="1"/>
</dbReference>
<dbReference type="Proteomes" id="UP001190700">
    <property type="component" value="Unassembled WGS sequence"/>
</dbReference>
<dbReference type="Gene3D" id="2.30.29.30">
    <property type="entry name" value="Pleckstrin-homology domain (PH domain)/Phosphotyrosine-binding domain (PTB)"/>
    <property type="match status" value="1"/>
</dbReference>
<dbReference type="InterPro" id="IPR001849">
    <property type="entry name" value="PH_domain"/>
</dbReference>
<dbReference type="InterPro" id="IPR001251">
    <property type="entry name" value="CRAL-TRIO_dom"/>
</dbReference>
<dbReference type="EMBL" id="LGRX02034708">
    <property type="protein sequence ID" value="KAK3237077.1"/>
    <property type="molecule type" value="Genomic_DNA"/>
</dbReference>
<evidence type="ECO:0000259" key="3">
    <source>
        <dbReference type="PROSITE" id="PS50191"/>
    </source>
</evidence>
<name>A0AAE0BIH2_9CHLO</name>
<proteinExistence type="predicted"/>
<dbReference type="SMART" id="SM00233">
    <property type="entry name" value="PH"/>
    <property type="match status" value="1"/>
</dbReference>
<feature type="domain" description="CRAL-TRIO" evidence="3">
    <location>
        <begin position="1"/>
        <end position="105"/>
    </location>
</feature>
<accession>A0AAE0BIH2</accession>
<dbReference type="AlphaFoldDB" id="A0AAE0BIH2"/>
<sequence length="265" mass="29779">MDLSGMNWLDSVRRSRSMRKELQIFADIINTKYPPGPQKTVIILNSPSVFITMFNALKTMGLFTKEVLDTVQFLRSSNLHDELDKFVSKENRLAEHGDGKYIFEVEEFLSVRAGIDGCSLCGDVADIQENASHHLQRSARDGDSSKDPEDRDSSFSAHEASQMACMSGMLWKRGSGSFLGSTRWQEKFFALVEDTLLYYDNAAASQPKRAINLGIDTIVTKPKKVNGMGEKYFALNIWTPGREYELASALVDDRDAWADLIISRS</sequence>
<gene>
    <name evidence="4" type="ORF">CYMTET_52824</name>
</gene>
<dbReference type="SUPFAM" id="SSF50729">
    <property type="entry name" value="PH domain-like"/>
    <property type="match status" value="1"/>
</dbReference>
<organism evidence="4 5">
    <name type="scientific">Cymbomonas tetramitiformis</name>
    <dbReference type="NCBI Taxonomy" id="36881"/>
    <lineage>
        <taxon>Eukaryota</taxon>
        <taxon>Viridiplantae</taxon>
        <taxon>Chlorophyta</taxon>
        <taxon>Pyramimonadophyceae</taxon>
        <taxon>Pyramimonadales</taxon>
        <taxon>Pyramimonadaceae</taxon>
        <taxon>Cymbomonas</taxon>
    </lineage>
</organism>
<protein>
    <submittedName>
        <fullName evidence="4">Uncharacterized protein</fullName>
    </submittedName>
</protein>
<dbReference type="PROSITE" id="PS50191">
    <property type="entry name" value="CRAL_TRIO"/>
    <property type="match status" value="1"/>
</dbReference>
<dbReference type="InterPro" id="IPR036865">
    <property type="entry name" value="CRAL-TRIO_dom_sf"/>
</dbReference>